<evidence type="ECO:0000259" key="3">
    <source>
        <dbReference type="Pfam" id="PF00849"/>
    </source>
</evidence>
<dbReference type="GeneID" id="20084742"/>
<keyword evidence="1" id="KW-0694">RNA-binding</keyword>
<dbReference type="PANTHER" id="PTHR21600:SF40">
    <property type="entry name" value="PSEUDOURIDYLATE SYNTHASE RPUSD2"/>
    <property type="match status" value="1"/>
</dbReference>
<dbReference type="PANTHER" id="PTHR21600">
    <property type="entry name" value="MITOCHONDRIAL RNA PSEUDOURIDINE SYNTHASE"/>
    <property type="match status" value="1"/>
</dbReference>
<dbReference type="PROSITE" id="PS50889">
    <property type="entry name" value="S4"/>
    <property type="match status" value="1"/>
</dbReference>
<proteinExistence type="predicted"/>
<dbReference type="STRING" id="157072.A0A024U1M2"/>
<dbReference type="VEuPathDB" id="FungiDB:H310_07692"/>
<evidence type="ECO:0000256" key="2">
    <source>
        <dbReference type="SAM" id="MobiDB-lite"/>
    </source>
</evidence>
<dbReference type="InterPro" id="IPR020103">
    <property type="entry name" value="PsdUridine_synth_cat_dom_sf"/>
</dbReference>
<dbReference type="GO" id="GO:0003723">
    <property type="term" value="F:RNA binding"/>
    <property type="evidence" value="ECO:0007669"/>
    <property type="project" value="UniProtKB-KW"/>
</dbReference>
<reference evidence="4" key="1">
    <citation type="submission" date="2013-12" db="EMBL/GenBank/DDBJ databases">
        <title>The Genome Sequence of Aphanomyces invadans NJM9701.</title>
        <authorList>
            <consortium name="The Broad Institute Genomics Platform"/>
            <person name="Russ C."/>
            <person name="Tyler B."/>
            <person name="van West P."/>
            <person name="Dieguez-Uribeondo J."/>
            <person name="Young S.K."/>
            <person name="Zeng Q."/>
            <person name="Gargeya S."/>
            <person name="Fitzgerald M."/>
            <person name="Abouelleil A."/>
            <person name="Alvarado L."/>
            <person name="Chapman S.B."/>
            <person name="Gainer-Dewar J."/>
            <person name="Goldberg J."/>
            <person name="Griggs A."/>
            <person name="Gujja S."/>
            <person name="Hansen M."/>
            <person name="Howarth C."/>
            <person name="Imamovic A."/>
            <person name="Ireland A."/>
            <person name="Larimer J."/>
            <person name="McCowan C."/>
            <person name="Murphy C."/>
            <person name="Pearson M."/>
            <person name="Poon T.W."/>
            <person name="Priest M."/>
            <person name="Roberts A."/>
            <person name="Saif S."/>
            <person name="Shea T."/>
            <person name="Sykes S."/>
            <person name="Wortman J."/>
            <person name="Nusbaum C."/>
            <person name="Birren B."/>
        </authorList>
    </citation>
    <scope>NUCLEOTIDE SEQUENCE [LARGE SCALE GENOMIC DNA]</scope>
    <source>
        <strain evidence="4">NJM9701</strain>
    </source>
</reference>
<dbReference type="Pfam" id="PF00849">
    <property type="entry name" value="PseudoU_synth_2"/>
    <property type="match status" value="1"/>
</dbReference>
<dbReference type="InterPro" id="IPR006224">
    <property type="entry name" value="PsdUridine_synth_RluA-like_CS"/>
</dbReference>
<evidence type="ECO:0000256" key="1">
    <source>
        <dbReference type="PROSITE-ProRule" id="PRU00182"/>
    </source>
</evidence>
<name>A0A024U1M2_9STRA</name>
<feature type="region of interest" description="Disordered" evidence="2">
    <location>
        <begin position="1"/>
        <end position="40"/>
    </location>
</feature>
<dbReference type="InterPro" id="IPR050188">
    <property type="entry name" value="RluA_PseudoU_synthase"/>
</dbReference>
<dbReference type="SUPFAM" id="SSF55120">
    <property type="entry name" value="Pseudouridine synthase"/>
    <property type="match status" value="1"/>
</dbReference>
<dbReference type="PROSITE" id="PS01129">
    <property type="entry name" value="PSI_RLU"/>
    <property type="match status" value="1"/>
</dbReference>
<dbReference type="eggNOG" id="KOG1919">
    <property type="taxonomic scope" value="Eukaryota"/>
</dbReference>
<dbReference type="OrthoDB" id="424794at2759"/>
<protein>
    <recommendedName>
        <fullName evidence="3">Pseudouridine synthase RsuA/RluA-like domain-containing protein</fullName>
    </recommendedName>
</protein>
<organism evidence="4">
    <name type="scientific">Aphanomyces invadans</name>
    <dbReference type="NCBI Taxonomy" id="157072"/>
    <lineage>
        <taxon>Eukaryota</taxon>
        <taxon>Sar</taxon>
        <taxon>Stramenopiles</taxon>
        <taxon>Oomycota</taxon>
        <taxon>Saprolegniomycetes</taxon>
        <taxon>Saprolegniales</taxon>
        <taxon>Verrucalvaceae</taxon>
        <taxon>Aphanomyces</taxon>
    </lineage>
</organism>
<feature type="compositionally biased region" description="Basic and acidic residues" evidence="2">
    <location>
        <begin position="7"/>
        <end position="25"/>
    </location>
</feature>
<dbReference type="InterPro" id="IPR006145">
    <property type="entry name" value="PsdUridine_synth_RsuA/RluA"/>
</dbReference>
<accession>A0A024U1M2</accession>
<dbReference type="AlphaFoldDB" id="A0A024U1M2"/>
<dbReference type="RefSeq" id="XP_008871346.1">
    <property type="nucleotide sequence ID" value="XM_008873124.1"/>
</dbReference>
<gene>
    <name evidence="4" type="ORF">H310_07692</name>
</gene>
<feature type="domain" description="Pseudouridine synthase RsuA/RluA-like" evidence="3">
    <location>
        <begin position="161"/>
        <end position="370"/>
    </location>
</feature>
<dbReference type="GO" id="GO:0000455">
    <property type="term" value="P:enzyme-directed rRNA pseudouridine synthesis"/>
    <property type="evidence" value="ECO:0007669"/>
    <property type="project" value="TreeGrafter"/>
</dbReference>
<evidence type="ECO:0000313" key="4">
    <source>
        <dbReference type="EMBL" id="ETW00321.1"/>
    </source>
</evidence>
<sequence length="468" mass="51923">MAAVSKNEAKRLLKKRERAEKKAKGVADGTWTNPRKRRNQRAFHCETRDTIDDMIHETASETRPDGFRYVAPYKHTFQVHVKARWFGKALLQMFVEEFGGYSADYYAAAIRHGFITLNGQLTSASTLVKDGDLLEHVTHRHEPRVQAFNAASMVAYESDEMVIVNKPSTIPVHPCGAYRHNSIVFILAKDANLYPVFPVHRLDRLTSGLLVLAKSAEVAADLSTQLIDRSVQKYYFAKVLGVFPAVEDNDGATTNESTSTHLSASVAFPDLPRTWLPLPFASESLHGCGCVGNAAHCTVTTTRLDGHGYFHVSAPLGRIADLENRHGIVPDGKASETLVRCVGRTSDGHSILHCLPLTGRQHQIRVHLQALRFPIANDPLYGPKAFVAATIVDPAAQTPRLKPQVPSVSHEADKMAKITMESICDACQIGEHITFNWEQRHCQGIYLHAFRYKGATWDFSVPPPSWAS</sequence>
<dbReference type="Gene3D" id="3.30.2350.10">
    <property type="entry name" value="Pseudouridine synthase"/>
    <property type="match status" value="1"/>
</dbReference>
<dbReference type="GO" id="GO:0009982">
    <property type="term" value="F:pseudouridine synthase activity"/>
    <property type="evidence" value="ECO:0007669"/>
    <property type="project" value="InterPro"/>
</dbReference>
<dbReference type="EMBL" id="KI913965">
    <property type="protein sequence ID" value="ETW00321.1"/>
    <property type="molecule type" value="Genomic_DNA"/>
</dbReference>